<protein>
    <submittedName>
        <fullName evidence="8">Uncharacterized protein</fullName>
    </submittedName>
</protein>
<keyword evidence="2" id="KW-0808">Transferase</keyword>
<dbReference type="InterPro" id="IPR016461">
    <property type="entry name" value="COMT-like"/>
</dbReference>
<dbReference type="GO" id="GO:0008171">
    <property type="term" value="F:O-methyltransferase activity"/>
    <property type="evidence" value="ECO:0007669"/>
    <property type="project" value="InterPro"/>
</dbReference>
<feature type="region of interest" description="Disordered" evidence="5">
    <location>
        <begin position="1"/>
        <end position="24"/>
    </location>
</feature>
<evidence type="ECO:0000259" key="6">
    <source>
        <dbReference type="Pfam" id="PF00891"/>
    </source>
</evidence>
<feature type="compositionally biased region" description="Polar residues" evidence="5">
    <location>
        <begin position="7"/>
        <end position="16"/>
    </location>
</feature>
<dbReference type="SUPFAM" id="SSF53335">
    <property type="entry name" value="S-adenosyl-L-methionine-dependent methyltransferases"/>
    <property type="match status" value="1"/>
</dbReference>
<accession>A0A1L7WVQ1</accession>
<dbReference type="InterPro" id="IPR029063">
    <property type="entry name" value="SAM-dependent_MTases_sf"/>
</dbReference>
<reference evidence="8 9" key="1">
    <citation type="submission" date="2016-03" db="EMBL/GenBank/DDBJ databases">
        <authorList>
            <person name="Ploux O."/>
        </authorList>
    </citation>
    <scope>NUCLEOTIDE SEQUENCE [LARGE SCALE GENOMIC DNA]</scope>
    <source>
        <strain evidence="8 9">UAMH 11012</strain>
    </source>
</reference>
<keyword evidence="3" id="KW-0949">S-adenosyl-L-methionine</keyword>
<organism evidence="8 9">
    <name type="scientific">Phialocephala subalpina</name>
    <dbReference type="NCBI Taxonomy" id="576137"/>
    <lineage>
        <taxon>Eukaryota</taxon>
        <taxon>Fungi</taxon>
        <taxon>Dikarya</taxon>
        <taxon>Ascomycota</taxon>
        <taxon>Pezizomycotina</taxon>
        <taxon>Leotiomycetes</taxon>
        <taxon>Helotiales</taxon>
        <taxon>Mollisiaceae</taxon>
        <taxon>Phialocephala</taxon>
        <taxon>Phialocephala fortinii species complex</taxon>
    </lineage>
</organism>
<gene>
    <name evidence="8" type="ORF">PAC_06733</name>
</gene>
<dbReference type="InterPro" id="IPR001077">
    <property type="entry name" value="COMT_C"/>
</dbReference>
<dbReference type="Gene3D" id="3.40.50.150">
    <property type="entry name" value="Vaccinia Virus protein VP39"/>
    <property type="match status" value="1"/>
</dbReference>
<dbReference type="Pfam" id="PF00891">
    <property type="entry name" value="Methyltransf_2"/>
    <property type="match status" value="1"/>
</dbReference>
<feature type="domain" description="O-methyltransferase dimerisation" evidence="7">
    <location>
        <begin position="59"/>
        <end position="128"/>
    </location>
</feature>
<dbReference type="PIRSF" id="PIRSF005739">
    <property type="entry name" value="O-mtase"/>
    <property type="match status" value="1"/>
</dbReference>
<keyword evidence="1" id="KW-0489">Methyltransferase</keyword>
<dbReference type="OrthoDB" id="1535081at2759"/>
<dbReference type="GO" id="GO:0046983">
    <property type="term" value="F:protein dimerization activity"/>
    <property type="evidence" value="ECO:0007669"/>
    <property type="project" value="InterPro"/>
</dbReference>
<evidence type="ECO:0000256" key="2">
    <source>
        <dbReference type="ARBA" id="ARBA00022679"/>
    </source>
</evidence>
<evidence type="ECO:0000256" key="1">
    <source>
        <dbReference type="ARBA" id="ARBA00022603"/>
    </source>
</evidence>
<proteinExistence type="predicted"/>
<dbReference type="Proteomes" id="UP000184330">
    <property type="component" value="Unassembled WGS sequence"/>
</dbReference>
<sequence length="399" mass="44591">MAPGLTHITSEIQQKASELEPGNEKQRLSLLQSARALVNELEKPHERIMRMCYHEDALFMATKVLVDLGAFKILAKTAEPITAAKLAQDTGADCALVERLLKHIATEFFVHESGPDTYTANDLTRCIASSGAQGAIEDTFQIVRVVDAFPDFLRETNYANPTDKDKSAWKYAYKTDQHFFEYVNSPGRERKLEALRNHMQFKTVGLKWYEVPAIMEAVFGDAKVGKNDVDVLLVDVGGSGGHDLIGFHNAHPSMPGRLILQDLPTTIQSLDAAALAQQGIEPMGHDFFTPQPVHGAKAYYLKMCLHDWPNPQCIQILSQLKPALTPGYSRILLNEIVIREEKAGWFETSVDLLMMQVHSAQERREREWVSLVDGVGGLRVTRIWDVEGAVEKVIEIEAI</sequence>
<dbReference type="InterPro" id="IPR036390">
    <property type="entry name" value="WH_DNA-bd_sf"/>
</dbReference>
<dbReference type="Gene3D" id="1.10.10.10">
    <property type="entry name" value="Winged helix-like DNA-binding domain superfamily/Winged helix DNA-binding domain"/>
    <property type="match status" value="1"/>
</dbReference>
<dbReference type="EMBL" id="FJOG01000009">
    <property type="protein sequence ID" value="CZR56844.1"/>
    <property type="molecule type" value="Genomic_DNA"/>
</dbReference>
<dbReference type="Pfam" id="PF08100">
    <property type="entry name" value="Dimerisation"/>
    <property type="match status" value="1"/>
</dbReference>
<dbReference type="SUPFAM" id="SSF46785">
    <property type="entry name" value="Winged helix' DNA-binding domain"/>
    <property type="match status" value="1"/>
</dbReference>
<evidence type="ECO:0000256" key="3">
    <source>
        <dbReference type="ARBA" id="ARBA00022691"/>
    </source>
</evidence>
<dbReference type="PANTHER" id="PTHR43712">
    <property type="entry name" value="PUTATIVE (AFU_ORTHOLOGUE AFUA_4G14580)-RELATED"/>
    <property type="match status" value="1"/>
</dbReference>
<dbReference type="AlphaFoldDB" id="A0A1L7WVQ1"/>
<dbReference type="GO" id="GO:0032259">
    <property type="term" value="P:methylation"/>
    <property type="evidence" value="ECO:0007669"/>
    <property type="project" value="UniProtKB-KW"/>
</dbReference>
<evidence type="ECO:0000313" key="9">
    <source>
        <dbReference type="Proteomes" id="UP000184330"/>
    </source>
</evidence>
<evidence type="ECO:0000259" key="7">
    <source>
        <dbReference type="Pfam" id="PF08100"/>
    </source>
</evidence>
<dbReference type="InterPro" id="IPR036388">
    <property type="entry name" value="WH-like_DNA-bd_sf"/>
</dbReference>
<dbReference type="PANTHER" id="PTHR43712:SF1">
    <property type="entry name" value="HYPOTHETICAL O-METHYLTRANSFERASE (EUROFUNG)-RELATED"/>
    <property type="match status" value="1"/>
</dbReference>
<evidence type="ECO:0000256" key="5">
    <source>
        <dbReference type="SAM" id="MobiDB-lite"/>
    </source>
</evidence>
<keyword evidence="9" id="KW-1185">Reference proteome</keyword>
<dbReference type="InterPro" id="IPR012967">
    <property type="entry name" value="COMT_dimerisation"/>
</dbReference>
<evidence type="ECO:0000313" key="8">
    <source>
        <dbReference type="EMBL" id="CZR56844.1"/>
    </source>
</evidence>
<feature type="domain" description="O-methyltransferase C-terminal" evidence="6">
    <location>
        <begin position="232"/>
        <end position="376"/>
    </location>
</feature>
<dbReference type="PROSITE" id="PS51683">
    <property type="entry name" value="SAM_OMT_II"/>
    <property type="match status" value="1"/>
</dbReference>
<name>A0A1L7WVQ1_9HELO</name>
<evidence type="ECO:0000256" key="4">
    <source>
        <dbReference type="PIRSR" id="PIRSR005739-1"/>
    </source>
</evidence>
<feature type="active site" description="Proton acceptor" evidence="4">
    <location>
        <position position="306"/>
    </location>
</feature>